<dbReference type="PANTHER" id="PTHR30163:SF8">
    <property type="entry name" value="LYTIC MUREIN TRANSGLYCOSYLASE"/>
    <property type="match status" value="1"/>
</dbReference>
<proteinExistence type="predicted"/>
<dbReference type="EC" id="4.2.2.-" evidence="3"/>
<gene>
    <name evidence="3" type="primary">mltB_3</name>
    <name evidence="3" type="ORF">NCTC10738_04213</name>
</gene>
<sequence length="441" mass="49287">MLKNRLNDRELCLRGLKNAVRLVRMELDGVFILLRSRKVFRVLSWFPLLLATQTLAAPQNEDPVEALIKAGEAAFPQCIVELQDKALNEGISQQTIDSHLKPLKFVPRVIELDRSQPEFTQTFANYFDKRVTDWRVSKGRELLVEHKALLDKLKREYGVPPQYLLSFWGMETNFGGYKGKMPVLDSLATLACDSRRSGFFTQELMTALKLSQQYGFAAADMQGSWAGAMGHTQFMPSAYASYAVDGDGDGKADLWNSIDDALTSAANFLAHLGWQRNERWGREVRLPEAFDYQHLGQKKSLADWQSLGLTQSNGEVLPQAQMEARLYLPAGHEGPAFLGYDNFQVIQRWNRSEFYAISVGHLADRISGAGRLAKAPPQQTRLSRAQIKALQQKLNEQGFDAGKPDGILGRNSRASLQAFQLSKGLVADGFPSAETFKALGL</sequence>
<dbReference type="Pfam" id="PF01471">
    <property type="entry name" value="PG_binding_1"/>
    <property type="match status" value="1"/>
</dbReference>
<dbReference type="Pfam" id="PF13406">
    <property type="entry name" value="SLT_2"/>
    <property type="match status" value="1"/>
</dbReference>
<keyword evidence="4" id="KW-1185">Reference proteome</keyword>
<feature type="domain" description="Transglycosylase SLT" evidence="2">
    <location>
        <begin position="75"/>
        <end position="364"/>
    </location>
</feature>
<dbReference type="Gene3D" id="1.10.101.10">
    <property type="entry name" value="PGBD-like superfamily/PGBD"/>
    <property type="match status" value="1"/>
</dbReference>
<dbReference type="AlphaFoldDB" id="A0A380C198"/>
<dbReference type="SUPFAM" id="SSF47090">
    <property type="entry name" value="PGBD-like"/>
    <property type="match status" value="1"/>
</dbReference>
<dbReference type="NCBIfam" id="TIGR02283">
    <property type="entry name" value="MltB_2"/>
    <property type="match status" value="1"/>
</dbReference>
<dbReference type="FunFam" id="1.10.8.350:FF:000001">
    <property type="entry name" value="Lytic murein transglycosylase B"/>
    <property type="match status" value="1"/>
</dbReference>
<dbReference type="Gene3D" id="1.10.8.350">
    <property type="entry name" value="Bacterial muramidase"/>
    <property type="match status" value="1"/>
</dbReference>
<dbReference type="InterPro" id="IPR011970">
    <property type="entry name" value="MltB_2"/>
</dbReference>
<dbReference type="CDD" id="cd13399">
    <property type="entry name" value="Slt35-like"/>
    <property type="match status" value="1"/>
</dbReference>
<dbReference type="InterPro" id="IPR031304">
    <property type="entry name" value="SLT_2"/>
</dbReference>
<evidence type="ECO:0000259" key="1">
    <source>
        <dbReference type="Pfam" id="PF01471"/>
    </source>
</evidence>
<dbReference type="GO" id="GO:0009253">
    <property type="term" value="P:peptidoglycan catabolic process"/>
    <property type="evidence" value="ECO:0007669"/>
    <property type="project" value="TreeGrafter"/>
</dbReference>
<dbReference type="PANTHER" id="PTHR30163">
    <property type="entry name" value="MEMBRANE-BOUND LYTIC MUREIN TRANSGLYCOSYLASE B"/>
    <property type="match status" value="1"/>
</dbReference>
<dbReference type="Proteomes" id="UP000254069">
    <property type="component" value="Unassembled WGS sequence"/>
</dbReference>
<name>A0A380C198_9GAMM</name>
<dbReference type="InterPro" id="IPR036365">
    <property type="entry name" value="PGBD-like_sf"/>
</dbReference>
<keyword evidence="3" id="KW-0456">Lyase</keyword>
<evidence type="ECO:0000313" key="3">
    <source>
        <dbReference type="EMBL" id="SUJ09740.1"/>
    </source>
</evidence>
<dbReference type="InterPro" id="IPR002477">
    <property type="entry name" value="Peptidoglycan-bd-like"/>
</dbReference>
<dbReference type="SUPFAM" id="SSF53955">
    <property type="entry name" value="Lysozyme-like"/>
    <property type="match status" value="1"/>
</dbReference>
<feature type="domain" description="Peptidoglycan binding-like" evidence="1">
    <location>
        <begin position="384"/>
        <end position="439"/>
    </location>
</feature>
<dbReference type="InterPro" id="IPR043426">
    <property type="entry name" value="MltB-like"/>
</dbReference>
<dbReference type="GO" id="GO:0008933">
    <property type="term" value="F:peptidoglycan lytic transglycosylase activity"/>
    <property type="evidence" value="ECO:0007669"/>
    <property type="project" value="TreeGrafter"/>
</dbReference>
<evidence type="ECO:0000259" key="2">
    <source>
        <dbReference type="Pfam" id="PF13406"/>
    </source>
</evidence>
<accession>A0A380C198</accession>
<dbReference type="EMBL" id="UGYO01000002">
    <property type="protein sequence ID" value="SUJ09740.1"/>
    <property type="molecule type" value="Genomic_DNA"/>
</dbReference>
<dbReference type="Gene3D" id="1.10.530.10">
    <property type="match status" value="1"/>
</dbReference>
<evidence type="ECO:0000313" key="4">
    <source>
        <dbReference type="Proteomes" id="UP000254069"/>
    </source>
</evidence>
<organism evidence="3 4">
    <name type="scientific">Shewanella algae</name>
    <dbReference type="NCBI Taxonomy" id="38313"/>
    <lineage>
        <taxon>Bacteria</taxon>
        <taxon>Pseudomonadati</taxon>
        <taxon>Pseudomonadota</taxon>
        <taxon>Gammaproteobacteria</taxon>
        <taxon>Alteromonadales</taxon>
        <taxon>Shewanellaceae</taxon>
        <taxon>Shewanella</taxon>
    </lineage>
</organism>
<protein>
    <submittedName>
        <fullName evidence="3">Membrane-bound lytic murein transglycosylase B</fullName>
        <ecNumber evidence="3">4.2.2.-</ecNumber>
    </submittedName>
</protein>
<dbReference type="InterPro" id="IPR023346">
    <property type="entry name" value="Lysozyme-like_dom_sf"/>
</dbReference>
<dbReference type="InterPro" id="IPR036366">
    <property type="entry name" value="PGBDSf"/>
</dbReference>
<reference evidence="3 4" key="1">
    <citation type="submission" date="2018-06" db="EMBL/GenBank/DDBJ databases">
        <authorList>
            <consortium name="Pathogen Informatics"/>
            <person name="Doyle S."/>
        </authorList>
    </citation>
    <scope>NUCLEOTIDE SEQUENCE [LARGE SCALE GENOMIC DNA]</scope>
    <source>
        <strain evidence="3 4">NCTC10738</strain>
    </source>
</reference>